<sequence>MPDAYAHIRTARHALALSGVSLPSDVAFRAGANGPDPFFVYRFWESRPAADLPSLAQRLHAEQAGPFLAALARLAVTPAQQSYAAGFALHNALDSLAHPYVAFLTAEGAPYDIPQGHCYYEAALDTALWRRDGGRGLPPLDLVAPPLITAELGETAALLVRAVGEVYGAQLPFPAVVDAFSHFRLARWFFRSRFGVKKLAARGIDAALKKPHYALSHTQPRKLLPGLPQEWTDPFTDEEKTGGIDALLAAAEERGAGRLTALRRYWDGGLPLDDLARLLGSASYETGLPC</sequence>
<accession>A0A923IAU6</accession>
<protein>
    <submittedName>
        <fullName evidence="1">Zinc dependent phospholipase C family protein</fullName>
    </submittedName>
</protein>
<organism evidence="1 2">
    <name type="scientific">Anaerofilum hominis</name>
    <dbReference type="NCBI Taxonomy" id="2763016"/>
    <lineage>
        <taxon>Bacteria</taxon>
        <taxon>Bacillati</taxon>
        <taxon>Bacillota</taxon>
        <taxon>Clostridia</taxon>
        <taxon>Eubacteriales</taxon>
        <taxon>Oscillospiraceae</taxon>
        <taxon>Anaerofilum</taxon>
    </lineage>
</organism>
<evidence type="ECO:0000313" key="2">
    <source>
        <dbReference type="Proteomes" id="UP000659630"/>
    </source>
</evidence>
<gene>
    <name evidence="1" type="ORF">H8S23_08030</name>
</gene>
<keyword evidence="2" id="KW-1185">Reference proteome</keyword>
<proteinExistence type="predicted"/>
<evidence type="ECO:0000313" key="1">
    <source>
        <dbReference type="EMBL" id="MBC5581458.1"/>
    </source>
</evidence>
<dbReference type="Proteomes" id="UP000659630">
    <property type="component" value="Unassembled WGS sequence"/>
</dbReference>
<reference evidence="1" key="1">
    <citation type="submission" date="2020-08" db="EMBL/GenBank/DDBJ databases">
        <title>Genome public.</title>
        <authorList>
            <person name="Liu C."/>
            <person name="Sun Q."/>
        </authorList>
    </citation>
    <scope>NUCLEOTIDE SEQUENCE</scope>
    <source>
        <strain evidence="1">BX8</strain>
    </source>
</reference>
<dbReference type="RefSeq" id="WP_186887809.1">
    <property type="nucleotide sequence ID" value="NZ_JACONZ010000002.1"/>
</dbReference>
<dbReference type="AlphaFoldDB" id="A0A923IAU6"/>
<dbReference type="EMBL" id="JACONZ010000002">
    <property type="protein sequence ID" value="MBC5581458.1"/>
    <property type="molecule type" value="Genomic_DNA"/>
</dbReference>
<name>A0A923IAU6_9FIRM</name>
<comment type="caution">
    <text evidence="1">The sequence shown here is derived from an EMBL/GenBank/DDBJ whole genome shotgun (WGS) entry which is preliminary data.</text>
</comment>